<dbReference type="PANTHER" id="PTHR30273:SF2">
    <property type="entry name" value="PROTEIN FECR"/>
    <property type="match status" value="1"/>
</dbReference>
<dbReference type="InterPro" id="IPR013249">
    <property type="entry name" value="RNA_pol_sigma70_r4_t2"/>
</dbReference>
<sequence length="445" mass="49364">MLLPSAPTPSPLLVAFLGCYRDLVRFLTRRTGSQDEANAIAHDTWIRLTELAQRDGLTPPTCPSESRAYIFTSARHLAIDRLRHQQTVQRHADHHAAPTLAASPDEAESLMYRQAIGAVDGALAGLPDRARQVFLRNKVHGEDQSDLAREFGVSRNLIERDMMLAMDRVEAAMHRWHGSRSAVSHMPRQGRRQSLSALLGLGAFGLGGAALWRWAAYATPQWQDAYATQHAQRARHVLPDGSVLTLDAASRVDVTYYGSRRVVSLLAGAAFFEVTPEPARPFQVDVARQHDGVRVTVLGTRFGVEREPSDAVRIEVESGRVAVEPTGKGRWPRQELTAAQRLRVLPHDDRRPPAASIERHDHVSEAASWRHGMVAFDNQPLDDVIDRLRRYVAQTVDLDAAVSPLRLSGQVRTDKVDDFLAALPRILPVAATLADGRWQVTRPGR</sequence>
<dbReference type="GO" id="GO:0016989">
    <property type="term" value="F:sigma factor antagonist activity"/>
    <property type="evidence" value="ECO:0007669"/>
    <property type="project" value="TreeGrafter"/>
</dbReference>
<dbReference type="InterPro" id="IPR006860">
    <property type="entry name" value="FecR"/>
</dbReference>
<name>A0A7Y9LN48_9BURK</name>
<evidence type="ECO:0000259" key="2">
    <source>
        <dbReference type="Pfam" id="PF08281"/>
    </source>
</evidence>
<feature type="domain" description="RNA polymerase sigma factor 70 region 4 type 2" evidence="2">
    <location>
        <begin position="118"/>
        <end position="167"/>
    </location>
</feature>
<dbReference type="Pfam" id="PF08281">
    <property type="entry name" value="Sigma70_r4_2"/>
    <property type="match status" value="1"/>
</dbReference>
<reference evidence="3 4" key="1">
    <citation type="submission" date="2020-07" db="EMBL/GenBank/DDBJ databases">
        <title>Genomic Encyclopedia of Type Strains, Phase IV (KMG-V): Genome sequencing to study the core and pangenomes of soil and plant-associated prokaryotes.</title>
        <authorList>
            <person name="Whitman W."/>
        </authorList>
    </citation>
    <scope>NUCLEOTIDE SEQUENCE [LARGE SCALE GENOMIC DNA]</scope>
    <source>
        <strain evidence="3 4">SAS40</strain>
    </source>
</reference>
<evidence type="ECO:0000313" key="3">
    <source>
        <dbReference type="EMBL" id="NYE85604.1"/>
    </source>
</evidence>
<comment type="caution">
    <text evidence="3">The sequence shown here is derived from an EMBL/GenBank/DDBJ whole genome shotgun (WGS) entry which is preliminary data.</text>
</comment>
<dbReference type="InterPro" id="IPR013324">
    <property type="entry name" value="RNA_pol_sigma_r3/r4-like"/>
</dbReference>
<dbReference type="Gene3D" id="3.55.50.30">
    <property type="match status" value="1"/>
</dbReference>
<dbReference type="Proteomes" id="UP000542125">
    <property type="component" value="Unassembled WGS sequence"/>
</dbReference>
<dbReference type="Pfam" id="PF04773">
    <property type="entry name" value="FecR"/>
    <property type="match status" value="1"/>
</dbReference>
<dbReference type="SUPFAM" id="SSF88659">
    <property type="entry name" value="Sigma3 and sigma4 domains of RNA polymerase sigma factors"/>
    <property type="match status" value="1"/>
</dbReference>
<dbReference type="InterPro" id="IPR013325">
    <property type="entry name" value="RNA_pol_sigma_r2"/>
</dbReference>
<protein>
    <submittedName>
        <fullName evidence="3">RNA polymerase sigma factor (Sigma-70 family)</fullName>
    </submittedName>
</protein>
<organism evidence="3 4">
    <name type="scientific">Pigmentiphaga litoralis</name>
    <dbReference type="NCBI Taxonomy" id="516702"/>
    <lineage>
        <taxon>Bacteria</taxon>
        <taxon>Pseudomonadati</taxon>
        <taxon>Pseudomonadota</taxon>
        <taxon>Betaproteobacteria</taxon>
        <taxon>Burkholderiales</taxon>
        <taxon>Alcaligenaceae</taxon>
        <taxon>Pigmentiphaga</taxon>
    </lineage>
</organism>
<proteinExistence type="predicted"/>
<dbReference type="AlphaFoldDB" id="A0A7Y9LN48"/>
<evidence type="ECO:0000259" key="1">
    <source>
        <dbReference type="Pfam" id="PF04773"/>
    </source>
</evidence>
<dbReference type="SUPFAM" id="SSF88946">
    <property type="entry name" value="Sigma2 domain of RNA polymerase sigma factors"/>
    <property type="match status" value="1"/>
</dbReference>
<gene>
    <name evidence="3" type="ORF">FHW18_004911</name>
</gene>
<accession>A0A7Y9LN48</accession>
<dbReference type="EMBL" id="JACBYR010000002">
    <property type="protein sequence ID" value="NYE85604.1"/>
    <property type="molecule type" value="Genomic_DNA"/>
</dbReference>
<dbReference type="PANTHER" id="PTHR30273">
    <property type="entry name" value="PERIPLASMIC SIGNAL SENSOR AND SIGMA FACTOR ACTIVATOR FECR-RELATED"/>
    <property type="match status" value="1"/>
</dbReference>
<dbReference type="GO" id="GO:0003677">
    <property type="term" value="F:DNA binding"/>
    <property type="evidence" value="ECO:0007669"/>
    <property type="project" value="InterPro"/>
</dbReference>
<dbReference type="InterPro" id="IPR012373">
    <property type="entry name" value="Ferrdict_sens_TM"/>
</dbReference>
<dbReference type="GO" id="GO:0016987">
    <property type="term" value="F:sigma factor activity"/>
    <property type="evidence" value="ECO:0007669"/>
    <property type="project" value="InterPro"/>
</dbReference>
<evidence type="ECO:0000313" key="4">
    <source>
        <dbReference type="Proteomes" id="UP000542125"/>
    </source>
</evidence>
<dbReference type="GO" id="GO:0006352">
    <property type="term" value="P:DNA-templated transcription initiation"/>
    <property type="evidence" value="ECO:0007669"/>
    <property type="project" value="InterPro"/>
</dbReference>
<keyword evidence="4" id="KW-1185">Reference proteome</keyword>
<dbReference type="Gene3D" id="1.10.1740.10">
    <property type="match status" value="1"/>
</dbReference>
<dbReference type="NCBIfam" id="TIGR02937">
    <property type="entry name" value="sigma70-ECF"/>
    <property type="match status" value="1"/>
</dbReference>
<dbReference type="RefSeq" id="WP_179589665.1">
    <property type="nucleotide sequence ID" value="NZ_JACBYR010000002.1"/>
</dbReference>
<dbReference type="InterPro" id="IPR036388">
    <property type="entry name" value="WH-like_DNA-bd_sf"/>
</dbReference>
<feature type="domain" description="FecR protein" evidence="1">
    <location>
        <begin position="224"/>
        <end position="321"/>
    </location>
</feature>
<dbReference type="Gene3D" id="2.60.120.1440">
    <property type="match status" value="1"/>
</dbReference>
<dbReference type="InterPro" id="IPR014284">
    <property type="entry name" value="RNA_pol_sigma-70_dom"/>
</dbReference>
<dbReference type="Gene3D" id="1.10.10.10">
    <property type="entry name" value="Winged helix-like DNA-binding domain superfamily/Winged helix DNA-binding domain"/>
    <property type="match status" value="1"/>
</dbReference>